<evidence type="ECO:0000313" key="4">
    <source>
        <dbReference type="EMBL" id="MBM0103837.1"/>
    </source>
</evidence>
<dbReference type="InterPro" id="IPR020904">
    <property type="entry name" value="Sc_DH/Rdtase_CS"/>
</dbReference>
<dbReference type="InterPro" id="IPR036291">
    <property type="entry name" value="NAD(P)-bd_dom_sf"/>
</dbReference>
<protein>
    <submittedName>
        <fullName evidence="4">SDR family NAD(P)-dependent oxidoreductase</fullName>
    </submittedName>
</protein>
<evidence type="ECO:0000256" key="2">
    <source>
        <dbReference type="ARBA" id="ARBA00023002"/>
    </source>
</evidence>
<organism evidence="4 5">
    <name type="scientific">Steroidobacter gossypii</name>
    <dbReference type="NCBI Taxonomy" id="2805490"/>
    <lineage>
        <taxon>Bacteria</taxon>
        <taxon>Pseudomonadati</taxon>
        <taxon>Pseudomonadota</taxon>
        <taxon>Gammaproteobacteria</taxon>
        <taxon>Steroidobacterales</taxon>
        <taxon>Steroidobacteraceae</taxon>
        <taxon>Steroidobacter</taxon>
    </lineage>
</organism>
<name>A0ABS1WS95_9GAMM</name>
<dbReference type="PRINTS" id="PR00081">
    <property type="entry name" value="GDHRDH"/>
</dbReference>
<dbReference type="RefSeq" id="WP_203165791.1">
    <property type="nucleotide sequence ID" value="NZ_JAEVLS010000001.1"/>
</dbReference>
<dbReference type="Pfam" id="PF00106">
    <property type="entry name" value="adh_short"/>
    <property type="match status" value="1"/>
</dbReference>
<reference evidence="4 5" key="1">
    <citation type="journal article" date="2021" name="Int. J. Syst. Evol. Microbiol.">
        <title>Steroidobacter gossypii sp. nov., isolated from soil of cotton cropping field.</title>
        <authorList>
            <person name="Huang R."/>
            <person name="Yang S."/>
            <person name="Zhen C."/>
            <person name="Liu W."/>
        </authorList>
    </citation>
    <scope>NUCLEOTIDE SEQUENCE [LARGE SCALE GENOMIC DNA]</scope>
    <source>
        <strain evidence="4 5">S1-65</strain>
    </source>
</reference>
<comment type="similarity">
    <text evidence="1 3">Belongs to the short-chain dehydrogenases/reductases (SDR) family.</text>
</comment>
<keyword evidence="2" id="KW-0560">Oxidoreductase</keyword>
<evidence type="ECO:0000256" key="1">
    <source>
        <dbReference type="ARBA" id="ARBA00006484"/>
    </source>
</evidence>
<dbReference type="PANTHER" id="PTHR44196:SF1">
    <property type="entry name" value="DEHYDROGENASE_REDUCTASE SDR FAMILY MEMBER 7B"/>
    <property type="match status" value="1"/>
</dbReference>
<dbReference type="PRINTS" id="PR00080">
    <property type="entry name" value="SDRFAMILY"/>
</dbReference>
<proteinExistence type="inferred from homology"/>
<dbReference type="Gene3D" id="3.40.50.720">
    <property type="entry name" value="NAD(P)-binding Rossmann-like Domain"/>
    <property type="match status" value="1"/>
</dbReference>
<dbReference type="CDD" id="cd05233">
    <property type="entry name" value="SDR_c"/>
    <property type="match status" value="1"/>
</dbReference>
<accession>A0ABS1WS95</accession>
<dbReference type="PANTHER" id="PTHR44196">
    <property type="entry name" value="DEHYDROGENASE/REDUCTASE SDR FAMILY MEMBER 7B"/>
    <property type="match status" value="1"/>
</dbReference>
<dbReference type="Proteomes" id="UP000661077">
    <property type="component" value="Unassembled WGS sequence"/>
</dbReference>
<evidence type="ECO:0000313" key="5">
    <source>
        <dbReference type="Proteomes" id="UP000661077"/>
    </source>
</evidence>
<gene>
    <name evidence="4" type="ORF">JM946_03740</name>
</gene>
<comment type="caution">
    <text evidence="4">The sequence shown here is derived from an EMBL/GenBank/DDBJ whole genome shotgun (WGS) entry which is preliminary data.</text>
</comment>
<sequence length="273" mass="29350">MSQRFARLNSRFPRKRAFITGASSGLGLELAKALAGDGWTLGLFDRNLERLTSVEAALADAGVSLVAYPGDVTQADELTVAVNSFAATHDGLDVMINNAGVASAGSLMDISLEDWRWIIDINVMGVVHGARAAVPHLQRNGRGLLINVASAAAFASAPGMISYNATKAAVLSISETLASELHSAGTQVSVVMPTFFRSALLETLRGSDSARALAHTLMQQSEYSAESAAHDLLTASADGRTYIVLPKAARTMWRMKRWMPMRFLDQVRRMAQR</sequence>
<keyword evidence="5" id="KW-1185">Reference proteome</keyword>
<dbReference type="EMBL" id="JAEVLS010000001">
    <property type="protein sequence ID" value="MBM0103837.1"/>
    <property type="molecule type" value="Genomic_DNA"/>
</dbReference>
<dbReference type="InterPro" id="IPR002347">
    <property type="entry name" value="SDR_fam"/>
</dbReference>
<dbReference type="PROSITE" id="PS00061">
    <property type="entry name" value="ADH_SHORT"/>
    <property type="match status" value="1"/>
</dbReference>
<dbReference type="SUPFAM" id="SSF51735">
    <property type="entry name" value="NAD(P)-binding Rossmann-fold domains"/>
    <property type="match status" value="1"/>
</dbReference>
<evidence type="ECO:0000256" key="3">
    <source>
        <dbReference type="RuleBase" id="RU000363"/>
    </source>
</evidence>